<sequence length="87" mass="10230">MELYELLFVPTILFMTIVAPTWIVLHYRSLNRSSRGLNEEDRENVEQILVTVDRLTERIAALESILDSDHSDWRDQENHNSSTRRSS</sequence>
<dbReference type="Pfam" id="PF06667">
    <property type="entry name" value="PspB"/>
    <property type="match status" value="1"/>
</dbReference>
<dbReference type="InterPro" id="IPR009554">
    <property type="entry name" value="Phageshock_PspB"/>
</dbReference>
<proteinExistence type="predicted"/>
<gene>
    <name evidence="2" type="primary">pspB</name>
    <name evidence="2" type="ORF">R0135_01985</name>
</gene>
<protein>
    <submittedName>
        <fullName evidence="2">Envelope stress response membrane protein PspB</fullName>
    </submittedName>
</protein>
<organism evidence="2 3">
    <name type="scientific">Congregibacter variabilis</name>
    <dbReference type="NCBI Taxonomy" id="3081200"/>
    <lineage>
        <taxon>Bacteria</taxon>
        <taxon>Pseudomonadati</taxon>
        <taxon>Pseudomonadota</taxon>
        <taxon>Gammaproteobacteria</taxon>
        <taxon>Cellvibrionales</taxon>
        <taxon>Halieaceae</taxon>
        <taxon>Congregibacter</taxon>
    </lineage>
</organism>
<dbReference type="NCBIfam" id="NF006993">
    <property type="entry name" value="PRK09458.1"/>
    <property type="match status" value="1"/>
</dbReference>
<keyword evidence="1" id="KW-0472">Membrane</keyword>
<evidence type="ECO:0000313" key="2">
    <source>
        <dbReference type="EMBL" id="WOJ93953.1"/>
    </source>
</evidence>
<feature type="transmembrane region" description="Helical" evidence="1">
    <location>
        <begin position="6"/>
        <end position="25"/>
    </location>
</feature>
<evidence type="ECO:0000256" key="1">
    <source>
        <dbReference type="SAM" id="Phobius"/>
    </source>
</evidence>
<dbReference type="EMBL" id="CP136864">
    <property type="protein sequence ID" value="WOJ93953.1"/>
    <property type="molecule type" value="Genomic_DNA"/>
</dbReference>
<reference evidence="2 3" key="1">
    <citation type="submission" date="2023-10" db="EMBL/GenBank/DDBJ databases">
        <title>Two novel species belonging to the OM43/NOR5 clade.</title>
        <authorList>
            <person name="Park M."/>
        </authorList>
    </citation>
    <scope>NUCLEOTIDE SEQUENCE [LARGE SCALE GENOMIC DNA]</scope>
    <source>
        <strain evidence="2 3">IMCC43200</strain>
    </source>
</reference>
<name>A0ABZ0I5B9_9GAMM</name>
<evidence type="ECO:0000313" key="3">
    <source>
        <dbReference type="Proteomes" id="UP001626537"/>
    </source>
</evidence>
<dbReference type="Proteomes" id="UP001626537">
    <property type="component" value="Chromosome"/>
</dbReference>
<keyword evidence="1" id="KW-1133">Transmembrane helix</keyword>
<keyword evidence="1" id="KW-0812">Transmembrane</keyword>
<dbReference type="NCBIfam" id="TIGR02976">
    <property type="entry name" value="phageshock_pspB"/>
    <property type="match status" value="1"/>
</dbReference>
<dbReference type="RefSeq" id="WP_407348592.1">
    <property type="nucleotide sequence ID" value="NZ_CP136864.1"/>
</dbReference>
<accession>A0ABZ0I5B9</accession>
<keyword evidence="3" id="KW-1185">Reference proteome</keyword>